<name>J4G8R2_9APHY</name>
<dbReference type="InParanoid" id="J4G8R2"/>
<evidence type="ECO:0000313" key="2">
    <source>
        <dbReference type="EMBL" id="CCM03063.1"/>
    </source>
</evidence>
<dbReference type="OrthoDB" id="2757375at2759"/>
<dbReference type="EMBL" id="HE797100">
    <property type="protein sequence ID" value="CCM03063.1"/>
    <property type="molecule type" value="Genomic_DNA"/>
</dbReference>
<dbReference type="AlphaFoldDB" id="J4G8R2"/>
<feature type="compositionally biased region" description="Basic and acidic residues" evidence="1">
    <location>
        <begin position="14"/>
        <end position="29"/>
    </location>
</feature>
<sequence length="146" mass="16254">MPDRTPPSARLRSKTSDFSDLLRGKHPESHVPSPPPLSEPDHSPAKGKSKISFFGRRRKTSSASPSSARSAVSNLRSPQDEDVPPLPSSFDPTKLHTTKRGVDERRHVLNKSCVLPEPSARSMRGYMDMRVWAHRLHVTLSEPVSQ</sequence>
<evidence type="ECO:0000313" key="3">
    <source>
        <dbReference type="Proteomes" id="UP000006352"/>
    </source>
</evidence>
<organism evidence="2 3">
    <name type="scientific">Fibroporia radiculosa</name>
    <dbReference type="NCBI Taxonomy" id="599839"/>
    <lineage>
        <taxon>Eukaryota</taxon>
        <taxon>Fungi</taxon>
        <taxon>Dikarya</taxon>
        <taxon>Basidiomycota</taxon>
        <taxon>Agaricomycotina</taxon>
        <taxon>Agaricomycetes</taxon>
        <taxon>Polyporales</taxon>
        <taxon>Fibroporiaceae</taxon>
        <taxon>Fibroporia</taxon>
    </lineage>
</organism>
<reference evidence="2 3" key="1">
    <citation type="journal article" date="2012" name="Appl. Environ. Microbiol.">
        <title>Short-read sequencing for genomic analysis of the brown rot fungus Fibroporia radiculosa.</title>
        <authorList>
            <person name="Tang J.D."/>
            <person name="Perkins A.D."/>
            <person name="Sonstegard T.S."/>
            <person name="Schroeder S.G."/>
            <person name="Burgess S.C."/>
            <person name="Diehl S.V."/>
        </authorList>
    </citation>
    <scope>NUCLEOTIDE SEQUENCE [LARGE SCALE GENOMIC DNA]</scope>
    <source>
        <strain evidence="2 3">TFFH 294</strain>
    </source>
</reference>
<dbReference type="RefSeq" id="XP_012182346.1">
    <property type="nucleotide sequence ID" value="XM_012326956.1"/>
</dbReference>
<protein>
    <submittedName>
        <fullName evidence="2">Uncharacterized protein</fullName>
    </submittedName>
</protein>
<proteinExistence type="predicted"/>
<accession>J4G8R2</accession>
<gene>
    <name evidence="2" type="ORF">FIBRA_05183</name>
</gene>
<keyword evidence="3" id="KW-1185">Reference proteome</keyword>
<dbReference type="HOGENOM" id="CLU_1777480_0_0_1"/>
<evidence type="ECO:0000256" key="1">
    <source>
        <dbReference type="SAM" id="MobiDB-lite"/>
    </source>
</evidence>
<dbReference type="Proteomes" id="UP000006352">
    <property type="component" value="Unassembled WGS sequence"/>
</dbReference>
<feature type="compositionally biased region" description="Low complexity" evidence="1">
    <location>
        <begin position="61"/>
        <end position="73"/>
    </location>
</feature>
<feature type="region of interest" description="Disordered" evidence="1">
    <location>
        <begin position="1"/>
        <end position="104"/>
    </location>
</feature>
<feature type="compositionally biased region" description="Basic residues" evidence="1">
    <location>
        <begin position="45"/>
        <end position="60"/>
    </location>
</feature>
<dbReference type="GeneID" id="24097974"/>